<dbReference type="KEGG" id="psuu:Psuf_021950"/>
<dbReference type="PANTHER" id="PTHR33408:SF2">
    <property type="entry name" value="TRANSPOSASE DDE DOMAIN-CONTAINING PROTEIN"/>
    <property type="match status" value="1"/>
</dbReference>
<dbReference type="PANTHER" id="PTHR33408">
    <property type="entry name" value="TRANSPOSASE"/>
    <property type="match status" value="1"/>
</dbReference>
<sequence length="333" mass="37405">MQNYYRDAAGRLRWRTDDDGGLPPSSRAIVSAYDPTARYARRGQTTRWTGFLAHLTETCSPDGANVITDVATTAATTSDAQALPNIHTRLKRRGLLPAEHLVDGGYTSLVHLEQAAREHQVTVTGPLPGNPTRQHRRNEGFGRDDFHIDFDRQQVTCPQGQVSRGWHGPYPTSSPTAAPLIVARFTKGQCQPCPVRTRCTTSRESARNVGFPPRELRDLQLRVRAEQQTPDWQTRYAVRSGVESTINEFAHGHGMRRCRYRRQPKAHLQHIFTAIAVNIERLSGLPPNGETPLPRPSTAFQNFLDQHEIPDRSPGEPQPAKRDNYKITDRVKA</sequence>
<feature type="compositionally biased region" description="Basic and acidic residues" evidence="1">
    <location>
        <begin position="305"/>
        <end position="333"/>
    </location>
</feature>
<proteinExistence type="predicted"/>
<name>A0A6F8YFL1_9ACTN</name>
<evidence type="ECO:0000259" key="2">
    <source>
        <dbReference type="Pfam" id="PF13751"/>
    </source>
</evidence>
<organism evidence="3 4">
    <name type="scientific">Phytohabitans suffuscus</name>
    <dbReference type="NCBI Taxonomy" id="624315"/>
    <lineage>
        <taxon>Bacteria</taxon>
        <taxon>Bacillati</taxon>
        <taxon>Actinomycetota</taxon>
        <taxon>Actinomycetes</taxon>
        <taxon>Micromonosporales</taxon>
        <taxon>Micromonosporaceae</taxon>
    </lineage>
</organism>
<dbReference type="EMBL" id="AP022871">
    <property type="protein sequence ID" value="BCB84882.1"/>
    <property type="molecule type" value="Genomic_DNA"/>
</dbReference>
<reference evidence="3 4" key="2">
    <citation type="submission" date="2020-03" db="EMBL/GenBank/DDBJ databases">
        <authorList>
            <person name="Ichikawa N."/>
            <person name="Kimura A."/>
            <person name="Kitahashi Y."/>
            <person name="Uohara A."/>
        </authorList>
    </citation>
    <scope>NUCLEOTIDE SEQUENCE [LARGE SCALE GENOMIC DNA]</scope>
    <source>
        <strain evidence="3 4">NBRC 105367</strain>
    </source>
</reference>
<gene>
    <name evidence="3" type="ORF">Psuf_021950</name>
</gene>
<evidence type="ECO:0000313" key="3">
    <source>
        <dbReference type="EMBL" id="BCB84882.1"/>
    </source>
</evidence>
<evidence type="ECO:0000313" key="4">
    <source>
        <dbReference type="Proteomes" id="UP000503011"/>
    </source>
</evidence>
<dbReference type="Pfam" id="PF13751">
    <property type="entry name" value="DDE_Tnp_1_6"/>
    <property type="match status" value="1"/>
</dbReference>
<dbReference type="InterPro" id="IPR025668">
    <property type="entry name" value="Tnp_DDE_dom"/>
</dbReference>
<keyword evidence="4" id="KW-1185">Reference proteome</keyword>
<feature type="domain" description="Transposase DDE" evidence="2">
    <location>
        <begin position="156"/>
        <end position="282"/>
    </location>
</feature>
<evidence type="ECO:0000256" key="1">
    <source>
        <dbReference type="SAM" id="MobiDB-lite"/>
    </source>
</evidence>
<dbReference type="RefSeq" id="WP_197945880.1">
    <property type="nucleotide sequence ID" value="NZ_AP022871.1"/>
</dbReference>
<dbReference type="Proteomes" id="UP000503011">
    <property type="component" value="Chromosome"/>
</dbReference>
<accession>A0A6F8YFL1</accession>
<protein>
    <recommendedName>
        <fullName evidence="2">Transposase DDE domain-containing protein</fullName>
    </recommendedName>
</protein>
<dbReference type="AlphaFoldDB" id="A0A6F8YFL1"/>
<feature type="region of interest" description="Disordered" evidence="1">
    <location>
        <begin position="286"/>
        <end position="333"/>
    </location>
</feature>
<reference evidence="3 4" key="1">
    <citation type="submission" date="2020-03" db="EMBL/GenBank/DDBJ databases">
        <title>Whole genome shotgun sequence of Phytohabitans suffuscus NBRC 105367.</title>
        <authorList>
            <person name="Komaki H."/>
            <person name="Tamura T."/>
        </authorList>
    </citation>
    <scope>NUCLEOTIDE SEQUENCE [LARGE SCALE GENOMIC DNA]</scope>
    <source>
        <strain evidence="3 4">NBRC 105367</strain>
    </source>
</reference>